<organism evidence="5">
    <name type="scientific">Enterobius vermicularis</name>
    <name type="common">Human pinworm</name>
    <dbReference type="NCBI Taxonomy" id="51028"/>
    <lineage>
        <taxon>Eukaryota</taxon>
        <taxon>Metazoa</taxon>
        <taxon>Ecdysozoa</taxon>
        <taxon>Nematoda</taxon>
        <taxon>Chromadorea</taxon>
        <taxon>Rhabditida</taxon>
        <taxon>Spirurina</taxon>
        <taxon>Oxyuridomorpha</taxon>
        <taxon>Oxyuroidea</taxon>
        <taxon>Oxyuridae</taxon>
        <taxon>Enterobius</taxon>
    </lineage>
</organism>
<dbReference type="AlphaFoldDB" id="A0A0N4VKE6"/>
<dbReference type="SUPFAM" id="SSF50249">
    <property type="entry name" value="Nucleic acid-binding proteins"/>
    <property type="match status" value="1"/>
</dbReference>
<dbReference type="InterPro" id="IPR050181">
    <property type="entry name" value="Cold_shock_domain"/>
</dbReference>
<dbReference type="SMART" id="SM00357">
    <property type="entry name" value="CSP"/>
    <property type="match status" value="1"/>
</dbReference>
<dbReference type="STRING" id="51028.A0A0N4VKE6"/>
<dbReference type="PROSITE" id="PS51857">
    <property type="entry name" value="CSD_2"/>
    <property type="match status" value="1"/>
</dbReference>
<reference evidence="5" key="1">
    <citation type="submission" date="2017-02" db="UniProtKB">
        <authorList>
            <consortium name="WormBaseParasite"/>
        </authorList>
    </citation>
    <scope>IDENTIFICATION</scope>
</reference>
<name>A0A0N4VKE6_ENTVE</name>
<evidence type="ECO:0000313" key="4">
    <source>
        <dbReference type="Proteomes" id="UP000274131"/>
    </source>
</evidence>
<dbReference type="EMBL" id="UXUI01011035">
    <property type="protein sequence ID" value="VDD95891.1"/>
    <property type="molecule type" value="Genomic_DNA"/>
</dbReference>
<feature type="region of interest" description="Disordered" evidence="1">
    <location>
        <begin position="1"/>
        <end position="32"/>
    </location>
</feature>
<accession>A0A0N4VKE6</accession>
<dbReference type="PANTHER" id="PTHR11544">
    <property type="entry name" value="COLD SHOCK DOMAIN CONTAINING PROTEINS"/>
    <property type="match status" value="1"/>
</dbReference>
<feature type="compositionally biased region" description="Basic and acidic residues" evidence="1">
    <location>
        <begin position="1"/>
        <end position="30"/>
    </location>
</feature>
<dbReference type="PRINTS" id="PR00050">
    <property type="entry name" value="COLDSHOCK"/>
</dbReference>
<dbReference type="OrthoDB" id="203339at2759"/>
<dbReference type="InterPro" id="IPR011129">
    <property type="entry name" value="CSD"/>
</dbReference>
<dbReference type="GO" id="GO:0003676">
    <property type="term" value="F:nucleic acid binding"/>
    <property type="evidence" value="ECO:0007669"/>
    <property type="project" value="InterPro"/>
</dbReference>
<feature type="domain" description="CSD" evidence="2">
    <location>
        <begin position="48"/>
        <end position="119"/>
    </location>
</feature>
<evidence type="ECO:0000313" key="3">
    <source>
        <dbReference type="EMBL" id="VDD95891.1"/>
    </source>
</evidence>
<evidence type="ECO:0000256" key="1">
    <source>
        <dbReference type="SAM" id="MobiDB-lite"/>
    </source>
</evidence>
<reference evidence="3 4" key="2">
    <citation type="submission" date="2018-10" db="EMBL/GenBank/DDBJ databases">
        <authorList>
            <consortium name="Pathogen Informatics"/>
        </authorList>
    </citation>
    <scope>NUCLEOTIDE SEQUENCE [LARGE SCALE GENOMIC DNA]</scope>
</reference>
<evidence type="ECO:0000259" key="2">
    <source>
        <dbReference type="PROSITE" id="PS51857"/>
    </source>
</evidence>
<gene>
    <name evidence="3" type="ORF">EVEC_LOCUS10642</name>
</gene>
<dbReference type="WBParaSite" id="EVEC_0001133401-mRNA-1">
    <property type="protein sequence ID" value="EVEC_0001133401-mRNA-1"/>
    <property type="gene ID" value="EVEC_0001133401"/>
</dbReference>
<protein>
    <submittedName>
        <fullName evidence="5">CSP domain-containing protein</fullName>
    </submittedName>
</protein>
<dbReference type="InterPro" id="IPR002059">
    <property type="entry name" value="CSP_DNA-bd"/>
</dbReference>
<dbReference type="Pfam" id="PF00313">
    <property type="entry name" value="CSD"/>
    <property type="match status" value="1"/>
</dbReference>
<dbReference type="Gene3D" id="2.40.50.140">
    <property type="entry name" value="Nucleic acid-binding proteins"/>
    <property type="match status" value="1"/>
</dbReference>
<sequence length="126" mass="14022">MENHEEKKTEESVKDSLSEARRRISEERNKPVVQTGDHVVIAKNVSSGVKGIVRWYNAHRRYGFIARDGDSANDIFVHQNAIANSRVIKQHLRSLGAGEEVQFDIVRGKRGLEAANVTGPDGTKVS</sequence>
<dbReference type="Proteomes" id="UP000274131">
    <property type="component" value="Unassembled WGS sequence"/>
</dbReference>
<keyword evidence="4" id="KW-1185">Reference proteome</keyword>
<evidence type="ECO:0000313" key="5">
    <source>
        <dbReference type="WBParaSite" id="EVEC_0001133401-mRNA-1"/>
    </source>
</evidence>
<proteinExistence type="predicted"/>
<dbReference type="InterPro" id="IPR012340">
    <property type="entry name" value="NA-bd_OB-fold"/>
</dbReference>